<dbReference type="RefSeq" id="WP_011447657.1">
    <property type="nucleotide sequence ID" value="NC_007796.1"/>
</dbReference>
<dbReference type="InterPro" id="IPR003156">
    <property type="entry name" value="DHHA1_dom"/>
</dbReference>
<dbReference type="GeneID" id="3922562"/>
<dbReference type="GO" id="GO:0006813">
    <property type="term" value="P:potassium ion transport"/>
    <property type="evidence" value="ECO:0007669"/>
    <property type="project" value="InterPro"/>
</dbReference>
<dbReference type="PROSITE" id="PS51201">
    <property type="entry name" value="RCK_N"/>
    <property type="match status" value="1"/>
</dbReference>
<dbReference type="InterPro" id="IPR001667">
    <property type="entry name" value="DDH_dom"/>
</dbReference>
<name>Q2FN11_METHJ</name>
<dbReference type="EnsemblBacteria" id="ABD40372">
    <property type="protein sequence ID" value="ABD40372"/>
    <property type="gene ID" value="Mhun_0616"/>
</dbReference>
<dbReference type="InterPro" id="IPR051319">
    <property type="entry name" value="Oligoribo/pAp-PDE_c-di-AMP_PDE"/>
</dbReference>
<keyword evidence="3" id="KW-1185">Reference proteome</keyword>
<dbReference type="HOGENOM" id="CLU_046377_1_1_2"/>
<organism evidence="2 3">
    <name type="scientific">Methanospirillum hungatei JF-1 (strain ATCC 27890 / DSM 864 / NBRC 100397 / JF-1)</name>
    <dbReference type="NCBI Taxonomy" id="323259"/>
    <lineage>
        <taxon>Archaea</taxon>
        <taxon>Methanobacteriati</taxon>
        <taxon>Methanobacteriota</taxon>
        <taxon>Stenosarchaea group</taxon>
        <taxon>Methanomicrobia</taxon>
        <taxon>Methanomicrobiales</taxon>
        <taxon>Methanospirillaceae</taxon>
        <taxon>Methanospirillum</taxon>
    </lineage>
</organism>
<dbReference type="InterPro" id="IPR038763">
    <property type="entry name" value="DHH_sf"/>
</dbReference>
<protein>
    <submittedName>
        <fullName evidence="2">TrkA-N</fullName>
    </submittedName>
</protein>
<dbReference type="KEGG" id="mhu:Mhun_0616"/>
<dbReference type="Pfam" id="PF02254">
    <property type="entry name" value="TrkA_N"/>
    <property type="match status" value="1"/>
</dbReference>
<dbReference type="STRING" id="323259.Mhun_0616"/>
<dbReference type="PANTHER" id="PTHR47618">
    <property type="entry name" value="BIFUNCTIONAL OLIGORIBONUCLEASE AND PAP PHOSPHATASE NRNA"/>
    <property type="match status" value="1"/>
</dbReference>
<dbReference type="PANTHER" id="PTHR47618:SF1">
    <property type="entry name" value="BIFUNCTIONAL OLIGORIBONUCLEASE AND PAP PHOSPHATASE NRNA"/>
    <property type="match status" value="1"/>
</dbReference>
<evidence type="ECO:0000313" key="3">
    <source>
        <dbReference type="Proteomes" id="UP000001941"/>
    </source>
</evidence>
<dbReference type="Pfam" id="PF01368">
    <property type="entry name" value="DHH"/>
    <property type="match status" value="1"/>
</dbReference>
<feature type="domain" description="RCK N-terminal" evidence="1">
    <location>
        <begin position="12"/>
        <end position="132"/>
    </location>
</feature>
<dbReference type="AlphaFoldDB" id="Q2FN11"/>
<dbReference type="EMBL" id="CP000254">
    <property type="protein sequence ID" value="ABD40372.1"/>
    <property type="molecule type" value="Genomic_DNA"/>
</dbReference>
<dbReference type="GO" id="GO:0003676">
    <property type="term" value="F:nucleic acid binding"/>
    <property type="evidence" value="ECO:0007669"/>
    <property type="project" value="InterPro"/>
</dbReference>
<evidence type="ECO:0000259" key="1">
    <source>
        <dbReference type="PROSITE" id="PS51201"/>
    </source>
</evidence>
<dbReference type="Gene3D" id="3.40.50.720">
    <property type="entry name" value="NAD(P)-binding Rossmann-like Domain"/>
    <property type="match status" value="1"/>
</dbReference>
<dbReference type="InterPro" id="IPR036291">
    <property type="entry name" value="NAD(P)-bd_dom_sf"/>
</dbReference>
<dbReference type="InParanoid" id="Q2FN11"/>
<sequence length="487" mass="54345">MPGFSPAASPGIRTYLICGCGSVGYLILEELKKEGGRLLCMDSNPERVQELREQKIEAFLRDLTDPDMLQGIDHFDIAFVVSDNHEANITGLKTVRKKYPRVHIVARAQDPINEKLLMQEGADLVLYPQHVVARAAIEHLHRLEKHHLSRDLYNLLASWSGIFGIVTHTNPDPDAIASAMALAAIAKRANQNLETRIIYDGIIGHQENRTLVNLLDIRMEKLKPETLNECTHIALVDSKGPGANNGLIHSMPVDIIIDHHQEDISHIEKVHFIDIRQNVGACATILTEYIKELNIEPDEKVATALLYGIRADTKQFRRNVSPSDLEYAAFLLEFSDADLLEKIMSPQYSHETMDIIGAAIRNRKTRNGYLFSNVGYVRNRDALPQAADLLINLEGISTALVYGITDEAIIMSGRNRDLRLNLGNVMSEAFSEVGDAGGHATMAAASIPLHVFAHVREKEELLHLVIDPVLQNFYRLVGLLEDEESEV</sequence>
<dbReference type="InterPro" id="IPR003148">
    <property type="entry name" value="RCK_N"/>
</dbReference>
<accession>Q2FN11</accession>
<reference evidence="3" key="1">
    <citation type="journal article" date="2016" name="Stand. Genomic Sci.">
        <title>Complete genome sequence of Methanospirillum hungatei type strain JF1.</title>
        <authorList>
            <person name="Gunsalus R.P."/>
            <person name="Cook L.E."/>
            <person name="Crable B."/>
            <person name="Rohlin L."/>
            <person name="McDonald E."/>
            <person name="Mouttaki H."/>
            <person name="Sieber J.R."/>
            <person name="Poweleit N."/>
            <person name="Zhou H."/>
            <person name="Lapidus A.L."/>
            <person name="Daligault H.E."/>
            <person name="Land M."/>
            <person name="Gilna P."/>
            <person name="Ivanova N."/>
            <person name="Kyrpides N."/>
            <person name="Culley D.E."/>
            <person name="McInerney M.J."/>
        </authorList>
    </citation>
    <scope>NUCLEOTIDE SEQUENCE [LARGE SCALE GENOMIC DNA]</scope>
    <source>
        <strain evidence="3">ATCC 27890 / DSM 864 / NBRC 100397 / JF-1</strain>
    </source>
</reference>
<dbReference type="Gene3D" id="3.90.1640.10">
    <property type="entry name" value="inorganic pyrophosphatase (n-terminal core)"/>
    <property type="match status" value="1"/>
</dbReference>
<dbReference type="SUPFAM" id="SSF64182">
    <property type="entry name" value="DHH phosphoesterases"/>
    <property type="match status" value="1"/>
</dbReference>
<dbReference type="OrthoDB" id="350705at2157"/>
<dbReference type="Pfam" id="PF02272">
    <property type="entry name" value="DHHA1"/>
    <property type="match status" value="1"/>
</dbReference>
<dbReference type="SUPFAM" id="SSF51735">
    <property type="entry name" value="NAD(P)-binding Rossmann-fold domains"/>
    <property type="match status" value="1"/>
</dbReference>
<dbReference type="Proteomes" id="UP000001941">
    <property type="component" value="Chromosome"/>
</dbReference>
<evidence type="ECO:0000313" key="2">
    <source>
        <dbReference type="EMBL" id="ABD40372.1"/>
    </source>
</evidence>
<proteinExistence type="predicted"/>
<gene>
    <name evidence="2" type="ordered locus">Mhun_0616</name>
</gene>
<dbReference type="eggNOG" id="arCOG01566">
    <property type="taxonomic scope" value="Archaea"/>
</dbReference>